<dbReference type="STRING" id="1236973.JCM9157_634"/>
<evidence type="ECO:0000313" key="2">
    <source>
        <dbReference type="Proteomes" id="UP000018896"/>
    </source>
</evidence>
<dbReference type="EMBL" id="BAUV01000003">
    <property type="protein sequence ID" value="GAE33618.1"/>
    <property type="molecule type" value="Genomic_DNA"/>
</dbReference>
<dbReference type="AlphaFoldDB" id="W4QPN0"/>
<protein>
    <submittedName>
        <fullName evidence="1">Uncharacterized protein</fullName>
    </submittedName>
</protein>
<comment type="caution">
    <text evidence="1">The sequence shown here is derived from an EMBL/GenBank/DDBJ whole genome shotgun (WGS) entry which is preliminary data.</text>
</comment>
<keyword evidence="2" id="KW-1185">Reference proteome</keyword>
<reference evidence="1 2" key="1">
    <citation type="journal article" date="2014" name="Genome Announc.">
        <title>Draft Genome Sequences of Three Alkaliphilic Bacillus Strains, Bacillus wakoensis JCM 9140T, Bacillus akibai JCM 9157T, and Bacillus hemicellulosilyticus JCM 9152T.</title>
        <authorList>
            <person name="Yuki M."/>
            <person name="Oshima K."/>
            <person name="Suda W."/>
            <person name="Oshida Y."/>
            <person name="Kitamura K."/>
            <person name="Iida T."/>
            <person name="Hattori M."/>
            <person name="Ohkuma M."/>
        </authorList>
    </citation>
    <scope>NUCLEOTIDE SEQUENCE [LARGE SCALE GENOMIC DNA]</scope>
    <source>
        <strain evidence="1 2">JCM 9157</strain>
    </source>
</reference>
<dbReference type="RefSeq" id="WP_035661971.1">
    <property type="nucleotide sequence ID" value="NZ_BAUV01000003.1"/>
</dbReference>
<organism evidence="1 2">
    <name type="scientific">Halalkalibacter akibai (strain ATCC 43226 / DSM 21942 / CIP 109018 / JCM 9157 / 1139)</name>
    <name type="common">Bacillus akibai</name>
    <dbReference type="NCBI Taxonomy" id="1236973"/>
    <lineage>
        <taxon>Bacteria</taxon>
        <taxon>Bacillati</taxon>
        <taxon>Bacillota</taxon>
        <taxon>Bacilli</taxon>
        <taxon>Bacillales</taxon>
        <taxon>Bacillaceae</taxon>
        <taxon>Halalkalibacter</taxon>
    </lineage>
</organism>
<dbReference type="Proteomes" id="UP000018896">
    <property type="component" value="Unassembled WGS sequence"/>
</dbReference>
<gene>
    <name evidence="1" type="ORF">JCM9157_634</name>
</gene>
<accession>W4QPN0</accession>
<dbReference type="eggNOG" id="ENOG5030D5V">
    <property type="taxonomic scope" value="Bacteria"/>
</dbReference>
<dbReference type="OrthoDB" id="2966336at2"/>
<dbReference type="PROSITE" id="PS51257">
    <property type="entry name" value="PROKAR_LIPOPROTEIN"/>
    <property type="match status" value="1"/>
</dbReference>
<proteinExistence type="predicted"/>
<evidence type="ECO:0000313" key="1">
    <source>
        <dbReference type="EMBL" id="GAE33618.1"/>
    </source>
</evidence>
<name>W4QPN0_HALA3</name>
<sequence length="161" mass="17818">MNKKWLSCLAVGMLLATGCNDPEPPQAQVQALGNTGANQNQLMDRLGHGLVGHGPLNDLSYNRKHVSYVQESEFNRGTSYITPQSARRTLESDQQLIHDIIEGEHGMDAGMVILAGSHAFVNVTPPKDMDADDKKKEMGKLKRSLLLEVPRYRVHITEKDA</sequence>